<dbReference type="InterPro" id="IPR019984">
    <property type="entry name" value="Ribosomal_uS17_bact/chlr"/>
</dbReference>
<evidence type="ECO:0000256" key="4">
    <source>
        <dbReference type="ARBA" id="ARBA00022980"/>
    </source>
</evidence>
<evidence type="ECO:0000256" key="3">
    <source>
        <dbReference type="ARBA" id="ARBA00022884"/>
    </source>
</evidence>
<dbReference type="EMBL" id="DTGZ01000045">
    <property type="protein sequence ID" value="HGV97158.1"/>
    <property type="molecule type" value="Genomic_DNA"/>
</dbReference>
<dbReference type="GO" id="GO:0006412">
    <property type="term" value="P:translation"/>
    <property type="evidence" value="ECO:0007669"/>
    <property type="project" value="UniProtKB-UniRule"/>
</dbReference>
<keyword evidence="4 6" id="KW-0689">Ribosomal protein</keyword>
<evidence type="ECO:0000256" key="7">
    <source>
        <dbReference type="RuleBase" id="RU003872"/>
    </source>
</evidence>
<organism evidence="8">
    <name type="scientific">candidate division WOR-3 bacterium</name>
    <dbReference type="NCBI Taxonomy" id="2052148"/>
    <lineage>
        <taxon>Bacteria</taxon>
        <taxon>Bacteria division WOR-3</taxon>
    </lineage>
</organism>
<evidence type="ECO:0000256" key="5">
    <source>
        <dbReference type="ARBA" id="ARBA00023274"/>
    </source>
</evidence>
<dbReference type="NCBIfam" id="NF004123">
    <property type="entry name" value="PRK05610.1"/>
    <property type="match status" value="1"/>
</dbReference>
<evidence type="ECO:0000256" key="6">
    <source>
        <dbReference type="HAMAP-Rule" id="MF_01345"/>
    </source>
</evidence>
<dbReference type="GO" id="GO:0022627">
    <property type="term" value="C:cytosolic small ribosomal subunit"/>
    <property type="evidence" value="ECO:0007669"/>
    <property type="project" value="UniProtKB-UniRule"/>
</dbReference>
<reference evidence="8" key="1">
    <citation type="journal article" date="2020" name="mSystems">
        <title>Genome- and Community-Level Interaction Insights into Carbon Utilization and Element Cycling Functions of Hydrothermarchaeota in Hydrothermal Sediment.</title>
        <authorList>
            <person name="Zhou Z."/>
            <person name="Liu Y."/>
            <person name="Xu W."/>
            <person name="Pan J."/>
            <person name="Luo Z.H."/>
            <person name="Li M."/>
        </authorList>
    </citation>
    <scope>NUCLEOTIDE SEQUENCE [LARGE SCALE GENOMIC DNA]</scope>
    <source>
        <strain evidence="8">SpSt-774</strain>
    </source>
</reference>
<proteinExistence type="inferred from homology"/>
<keyword evidence="3 6" id="KW-0694">RNA-binding</keyword>
<dbReference type="PRINTS" id="PR00973">
    <property type="entry name" value="RIBOSOMALS17"/>
</dbReference>
<dbReference type="AlphaFoldDB" id="A0A7C4XK63"/>
<dbReference type="SUPFAM" id="SSF50249">
    <property type="entry name" value="Nucleic acid-binding proteins"/>
    <property type="match status" value="1"/>
</dbReference>
<dbReference type="InterPro" id="IPR012340">
    <property type="entry name" value="NA-bd_OB-fold"/>
</dbReference>
<comment type="caution">
    <text evidence="8">The sequence shown here is derived from an EMBL/GenBank/DDBJ whole genome shotgun (WGS) entry which is preliminary data.</text>
</comment>
<evidence type="ECO:0000256" key="1">
    <source>
        <dbReference type="ARBA" id="ARBA00010254"/>
    </source>
</evidence>
<dbReference type="PANTHER" id="PTHR10744">
    <property type="entry name" value="40S RIBOSOMAL PROTEIN S11 FAMILY MEMBER"/>
    <property type="match status" value="1"/>
</dbReference>
<keyword evidence="2 6" id="KW-0699">rRNA-binding</keyword>
<comment type="similarity">
    <text evidence="1 6 7">Belongs to the universal ribosomal protein uS17 family.</text>
</comment>
<accession>A0A7C4XK63</accession>
<sequence length="78" mass="9475">MRKTKVGVVLSDRMNKTRVVGITWHTKHPRYKKYLKKVTKVYAHDEKNEFRIGDKVLIRETRPLSRLKRWRVIKKLSE</sequence>
<keyword evidence="5 6" id="KW-0687">Ribonucleoprotein</keyword>
<dbReference type="Pfam" id="PF00366">
    <property type="entry name" value="Ribosomal_S17"/>
    <property type="match status" value="1"/>
</dbReference>
<dbReference type="NCBIfam" id="TIGR03635">
    <property type="entry name" value="uS17_bact"/>
    <property type="match status" value="1"/>
</dbReference>
<dbReference type="InterPro" id="IPR000266">
    <property type="entry name" value="Ribosomal_uS17"/>
</dbReference>
<dbReference type="CDD" id="cd00364">
    <property type="entry name" value="Ribosomal_uS17"/>
    <property type="match status" value="1"/>
</dbReference>
<evidence type="ECO:0000313" key="8">
    <source>
        <dbReference type="EMBL" id="HGV97158.1"/>
    </source>
</evidence>
<comment type="subunit">
    <text evidence="6">Part of the 30S ribosomal subunit.</text>
</comment>
<dbReference type="HAMAP" id="MF_01345_B">
    <property type="entry name" value="Ribosomal_uS17_B"/>
    <property type="match status" value="1"/>
</dbReference>
<dbReference type="GO" id="GO:0003735">
    <property type="term" value="F:structural constituent of ribosome"/>
    <property type="evidence" value="ECO:0007669"/>
    <property type="project" value="UniProtKB-UniRule"/>
</dbReference>
<protein>
    <recommendedName>
        <fullName evidence="6">Small ribosomal subunit protein uS17</fullName>
    </recommendedName>
</protein>
<gene>
    <name evidence="6" type="primary">rpsQ</name>
    <name evidence="8" type="ORF">ENV60_02550</name>
</gene>
<dbReference type="PROSITE" id="PS00056">
    <property type="entry name" value="RIBOSOMAL_S17"/>
    <property type="match status" value="1"/>
</dbReference>
<dbReference type="PANTHER" id="PTHR10744:SF1">
    <property type="entry name" value="SMALL RIBOSOMAL SUBUNIT PROTEIN US17M"/>
    <property type="match status" value="1"/>
</dbReference>
<dbReference type="InterPro" id="IPR019979">
    <property type="entry name" value="Ribosomal_uS17_CS"/>
</dbReference>
<dbReference type="GO" id="GO:0019843">
    <property type="term" value="F:rRNA binding"/>
    <property type="evidence" value="ECO:0007669"/>
    <property type="project" value="UniProtKB-UniRule"/>
</dbReference>
<dbReference type="Gene3D" id="2.40.50.140">
    <property type="entry name" value="Nucleic acid-binding proteins"/>
    <property type="match status" value="1"/>
</dbReference>
<comment type="function">
    <text evidence="6">One of the primary rRNA binding proteins, it binds specifically to the 5'-end of 16S ribosomal RNA.</text>
</comment>
<evidence type="ECO:0000256" key="2">
    <source>
        <dbReference type="ARBA" id="ARBA00022730"/>
    </source>
</evidence>
<name>A0A7C4XK63_UNCW3</name>